<dbReference type="EMBL" id="JACGCI010000009">
    <property type="protein sequence ID" value="KAF6761745.1"/>
    <property type="molecule type" value="Genomic_DNA"/>
</dbReference>
<keyword evidence="2" id="KW-1185">Reference proteome</keyword>
<evidence type="ECO:0000313" key="1">
    <source>
        <dbReference type="EMBL" id="KAF6761745.1"/>
    </source>
</evidence>
<organism evidence="1 2">
    <name type="scientific">Ephemerocybe angulata</name>
    <dbReference type="NCBI Taxonomy" id="980116"/>
    <lineage>
        <taxon>Eukaryota</taxon>
        <taxon>Fungi</taxon>
        <taxon>Dikarya</taxon>
        <taxon>Basidiomycota</taxon>
        <taxon>Agaricomycotina</taxon>
        <taxon>Agaricomycetes</taxon>
        <taxon>Agaricomycetidae</taxon>
        <taxon>Agaricales</taxon>
        <taxon>Agaricineae</taxon>
        <taxon>Psathyrellaceae</taxon>
        <taxon>Ephemerocybe</taxon>
    </lineage>
</organism>
<comment type="caution">
    <text evidence="1">The sequence shown here is derived from an EMBL/GenBank/DDBJ whole genome shotgun (WGS) entry which is preliminary data.</text>
</comment>
<proteinExistence type="predicted"/>
<name>A0A8H6IA40_9AGAR</name>
<evidence type="ECO:0000313" key="2">
    <source>
        <dbReference type="Proteomes" id="UP000521943"/>
    </source>
</evidence>
<accession>A0A8H6IA40</accession>
<dbReference type="AlphaFoldDB" id="A0A8H6IA40"/>
<dbReference type="OrthoDB" id="263957at2759"/>
<protein>
    <submittedName>
        <fullName evidence="1">Uncharacterized protein</fullName>
    </submittedName>
</protein>
<gene>
    <name evidence="1" type="ORF">DFP72DRAFT_1165436</name>
</gene>
<reference evidence="1 2" key="1">
    <citation type="submission" date="2020-07" db="EMBL/GenBank/DDBJ databases">
        <title>Comparative genomics of pyrophilous fungi reveals a link between fire events and developmental genes.</title>
        <authorList>
            <consortium name="DOE Joint Genome Institute"/>
            <person name="Steindorff A.S."/>
            <person name="Carver A."/>
            <person name="Calhoun S."/>
            <person name="Stillman K."/>
            <person name="Liu H."/>
            <person name="Lipzen A."/>
            <person name="Pangilinan J."/>
            <person name="Labutti K."/>
            <person name="Bruns T.D."/>
            <person name="Grigoriev I.V."/>
        </authorList>
    </citation>
    <scope>NUCLEOTIDE SEQUENCE [LARGE SCALE GENOMIC DNA]</scope>
    <source>
        <strain evidence="1 2">CBS 144469</strain>
    </source>
</reference>
<dbReference type="Proteomes" id="UP000521943">
    <property type="component" value="Unassembled WGS sequence"/>
</dbReference>
<sequence length="98" mass="10453">MAALASAASIKFQYEKRRLICAFLLFEAWGGYTILCKVPSFLHIPLHIFVIAALMTGISSARYAAPGPPPVLTSSSLMTGLSTVVSHTETHAGHPSPQ</sequence>